<organism evidence="2 3">
    <name type="scientific">Macrolepiota fuliginosa MF-IS2</name>
    <dbReference type="NCBI Taxonomy" id="1400762"/>
    <lineage>
        <taxon>Eukaryota</taxon>
        <taxon>Fungi</taxon>
        <taxon>Dikarya</taxon>
        <taxon>Basidiomycota</taxon>
        <taxon>Agaricomycotina</taxon>
        <taxon>Agaricomycetes</taxon>
        <taxon>Agaricomycetidae</taxon>
        <taxon>Agaricales</taxon>
        <taxon>Agaricineae</taxon>
        <taxon>Agaricaceae</taxon>
        <taxon>Macrolepiota</taxon>
    </lineage>
</organism>
<feature type="region of interest" description="Disordered" evidence="1">
    <location>
        <begin position="616"/>
        <end position="641"/>
    </location>
</feature>
<protein>
    <recommendedName>
        <fullName evidence="4">F-box domain-containing protein</fullName>
    </recommendedName>
</protein>
<sequence length="641" mass="72843">MSDHDNFKRRLTQDLINKLAPLLKERPELSTLDAMGKISKEMLENNPFAPPEGNKCPINMLPDELLTCIFEMGMFIELEAKIFGGSEYEYETDTSDESCEDEDEDEDENAEDDDSDNTGDLDNEESEDDGTDCLPEAEPPFQVLVSHVCKRWRTMALATPSLWVHLDFQKGASLDKHRAFVERAKSAPLEITIDCTSDTGMDLDEEEKEDLDKELMDCLQRTIDRSDSSLPVIFGDPNWHTRPGLDGAPPLRDPLEDYHYSILELSDILDLLVPRVKHWRALSVSADNYRWMYLLLARLHQCGPAENLEVMELYVHDDDDTGETFQPRHLATRFTPFRGQAPRLRGVSFWGVHLDWDASLPILKNLESLELAYHMEEVRPSYQTLETILKSPEIKELTLCLSGPKGAEDDWQNASVAPIQIPTLKHLALRYHSPECACSLLRYLDTPNTTSLTLDFDEKDYNSLARALCMAPHGRSKSLLAGLEEFKVSGLPCRSHWVDRMLEQLANVKHLILNCMGEGELFFDVLLKASANSGAGSSSGKIYCPVLETITTSGISGKQMKSLIEAREKAGVPISRVFMSEKDVDRSSVRWLKDHVKEFDYFEPSDSEEEVFEVDDMEDIEMDDFEEEEEDDDDDDDDDYP</sequence>
<dbReference type="AlphaFoldDB" id="A0A9P6C7F3"/>
<dbReference type="EMBL" id="MU151052">
    <property type="protein sequence ID" value="KAF9454717.1"/>
    <property type="molecule type" value="Genomic_DNA"/>
</dbReference>
<reference evidence="2" key="1">
    <citation type="submission" date="2020-11" db="EMBL/GenBank/DDBJ databases">
        <authorList>
            <consortium name="DOE Joint Genome Institute"/>
            <person name="Ahrendt S."/>
            <person name="Riley R."/>
            <person name="Andreopoulos W."/>
            <person name="Labutti K."/>
            <person name="Pangilinan J."/>
            <person name="Ruiz-Duenas F.J."/>
            <person name="Barrasa J.M."/>
            <person name="Sanchez-Garcia M."/>
            <person name="Camarero S."/>
            <person name="Miyauchi S."/>
            <person name="Serrano A."/>
            <person name="Linde D."/>
            <person name="Babiker R."/>
            <person name="Drula E."/>
            <person name="Ayuso-Fernandez I."/>
            <person name="Pacheco R."/>
            <person name="Padilla G."/>
            <person name="Ferreira P."/>
            <person name="Barriuso J."/>
            <person name="Kellner H."/>
            <person name="Castanera R."/>
            <person name="Alfaro M."/>
            <person name="Ramirez L."/>
            <person name="Pisabarro A.G."/>
            <person name="Kuo A."/>
            <person name="Tritt A."/>
            <person name="Lipzen A."/>
            <person name="He G."/>
            <person name="Yan M."/>
            <person name="Ng V."/>
            <person name="Cullen D."/>
            <person name="Martin F."/>
            <person name="Rosso M.-N."/>
            <person name="Henrissat B."/>
            <person name="Hibbett D."/>
            <person name="Martinez A.T."/>
            <person name="Grigoriev I.V."/>
        </authorList>
    </citation>
    <scope>NUCLEOTIDE SEQUENCE</scope>
    <source>
        <strain evidence="2">MF-IS2</strain>
    </source>
</reference>
<gene>
    <name evidence="2" type="ORF">P691DRAFT_655384</name>
</gene>
<feature type="region of interest" description="Disordered" evidence="1">
    <location>
        <begin position="89"/>
        <end position="137"/>
    </location>
</feature>
<comment type="caution">
    <text evidence="2">The sequence shown here is derived from an EMBL/GenBank/DDBJ whole genome shotgun (WGS) entry which is preliminary data.</text>
</comment>
<evidence type="ECO:0000313" key="3">
    <source>
        <dbReference type="Proteomes" id="UP000807342"/>
    </source>
</evidence>
<dbReference type="OrthoDB" id="3341212at2759"/>
<dbReference type="Proteomes" id="UP000807342">
    <property type="component" value="Unassembled WGS sequence"/>
</dbReference>
<evidence type="ECO:0000256" key="1">
    <source>
        <dbReference type="SAM" id="MobiDB-lite"/>
    </source>
</evidence>
<feature type="compositionally biased region" description="Acidic residues" evidence="1">
    <location>
        <begin position="89"/>
        <end position="131"/>
    </location>
</feature>
<name>A0A9P6C7F3_9AGAR</name>
<evidence type="ECO:0000313" key="2">
    <source>
        <dbReference type="EMBL" id="KAF9454717.1"/>
    </source>
</evidence>
<accession>A0A9P6C7F3</accession>
<keyword evidence="3" id="KW-1185">Reference proteome</keyword>
<dbReference type="InterPro" id="IPR036047">
    <property type="entry name" value="F-box-like_dom_sf"/>
</dbReference>
<dbReference type="SUPFAM" id="SSF81383">
    <property type="entry name" value="F-box domain"/>
    <property type="match status" value="1"/>
</dbReference>
<proteinExistence type="predicted"/>
<evidence type="ECO:0008006" key="4">
    <source>
        <dbReference type="Google" id="ProtNLM"/>
    </source>
</evidence>